<comment type="caution">
    <text evidence="2">The sequence shown here is derived from an EMBL/GenBank/DDBJ whole genome shotgun (WGS) entry which is preliminary data.</text>
</comment>
<dbReference type="OrthoDB" id="10515678at2759"/>
<feature type="compositionally biased region" description="Acidic residues" evidence="1">
    <location>
        <begin position="40"/>
        <end position="61"/>
    </location>
</feature>
<dbReference type="KEGG" id="tatv:25782592"/>
<name>G9NJY0_HYPAI</name>
<dbReference type="AlphaFoldDB" id="G9NJY0"/>
<gene>
    <name evidence="2" type="ORF">TRIATDRAFT_305045</name>
</gene>
<keyword evidence="3" id="KW-1185">Reference proteome</keyword>
<organism evidence="2 3">
    <name type="scientific">Hypocrea atroviridis (strain ATCC 20476 / IMI 206040)</name>
    <name type="common">Trichoderma atroviride</name>
    <dbReference type="NCBI Taxonomy" id="452589"/>
    <lineage>
        <taxon>Eukaryota</taxon>
        <taxon>Fungi</taxon>
        <taxon>Dikarya</taxon>
        <taxon>Ascomycota</taxon>
        <taxon>Pezizomycotina</taxon>
        <taxon>Sordariomycetes</taxon>
        <taxon>Hypocreomycetidae</taxon>
        <taxon>Hypocreales</taxon>
        <taxon>Hypocreaceae</taxon>
        <taxon>Trichoderma</taxon>
    </lineage>
</organism>
<dbReference type="Proteomes" id="UP000005426">
    <property type="component" value="Unassembled WGS sequence"/>
</dbReference>
<protein>
    <submittedName>
        <fullName evidence="2">Uncharacterized protein</fullName>
    </submittedName>
</protein>
<feature type="region of interest" description="Disordered" evidence="1">
    <location>
        <begin position="37"/>
        <end position="100"/>
    </location>
</feature>
<evidence type="ECO:0000313" key="3">
    <source>
        <dbReference type="Proteomes" id="UP000005426"/>
    </source>
</evidence>
<dbReference type="HOGENOM" id="CLU_1434618_0_0_1"/>
<evidence type="ECO:0000256" key="1">
    <source>
        <dbReference type="SAM" id="MobiDB-lite"/>
    </source>
</evidence>
<reference evidence="2 3" key="1">
    <citation type="journal article" date="2011" name="Genome Biol.">
        <title>Comparative genome sequence analysis underscores mycoparasitism as the ancestral life style of Trichoderma.</title>
        <authorList>
            <person name="Kubicek C.P."/>
            <person name="Herrera-Estrella A."/>
            <person name="Seidl-Seiboth V."/>
            <person name="Martinez D.A."/>
            <person name="Druzhinina I.S."/>
            <person name="Thon M."/>
            <person name="Zeilinger S."/>
            <person name="Casas-Flores S."/>
            <person name="Horwitz B.A."/>
            <person name="Mukherjee P.K."/>
            <person name="Mukherjee M."/>
            <person name="Kredics L."/>
            <person name="Alcaraz L.D."/>
            <person name="Aerts A."/>
            <person name="Antal Z."/>
            <person name="Atanasova L."/>
            <person name="Cervantes-Badillo M.G."/>
            <person name="Challacombe J."/>
            <person name="Chertkov O."/>
            <person name="McCluskey K."/>
            <person name="Coulpier F."/>
            <person name="Deshpande N."/>
            <person name="von Doehren H."/>
            <person name="Ebbole D.J."/>
            <person name="Esquivel-Naranjo E.U."/>
            <person name="Fekete E."/>
            <person name="Flipphi M."/>
            <person name="Glaser F."/>
            <person name="Gomez-Rodriguez E.Y."/>
            <person name="Gruber S."/>
            <person name="Han C."/>
            <person name="Henrissat B."/>
            <person name="Hermosa R."/>
            <person name="Hernandez-Onate M."/>
            <person name="Karaffa L."/>
            <person name="Kosti I."/>
            <person name="Le Crom S."/>
            <person name="Lindquist E."/>
            <person name="Lucas S."/>
            <person name="Luebeck M."/>
            <person name="Luebeck P.S."/>
            <person name="Margeot A."/>
            <person name="Metz B."/>
            <person name="Misra M."/>
            <person name="Nevalainen H."/>
            <person name="Omann M."/>
            <person name="Packer N."/>
            <person name="Perrone G."/>
            <person name="Uresti-Rivera E.E."/>
            <person name="Salamov A."/>
            <person name="Schmoll M."/>
            <person name="Seiboth B."/>
            <person name="Shapiro H."/>
            <person name="Sukno S."/>
            <person name="Tamayo-Ramos J.A."/>
            <person name="Tisch D."/>
            <person name="Wiest A."/>
            <person name="Wilkinson H.H."/>
            <person name="Zhang M."/>
            <person name="Coutinho P.M."/>
            <person name="Kenerley C.M."/>
            <person name="Monte E."/>
            <person name="Baker S.E."/>
            <person name="Grigoriev I.V."/>
        </authorList>
    </citation>
    <scope>NUCLEOTIDE SEQUENCE [LARGE SCALE GENOMIC DNA]</scope>
    <source>
        <strain evidence="3">ATCC 20476 / IMI 206040</strain>
    </source>
</reference>
<sequence>MDWNDNTFRVYSTQNVHGSHCYTSYLDQSSENEVHIIDHDIEDDQDDDDDEEEEEEEEEEEKTSNGSDDSVSSVASDDKESIPFAISPDNESKCAGLDDDPMHVTAITPDDDRIQGTRRPSSWVVRLQGSDRDVLVYAARFMGLLGPSYPVQDASNNLFGQIISVGFFKGSTIALIEPAKEDSKHACKE</sequence>
<proteinExistence type="predicted"/>
<evidence type="ECO:0000313" key="2">
    <source>
        <dbReference type="EMBL" id="EHK49202.1"/>
    </source>
</evidence>
<dbReference type="EMBL" id="ABDG02000017">
    <property type="protein sequence ID" value="EHK49202.1"/>
    <property type="molecule type" value="Genomic_DNA"/>
</dbReference>
<accession>G9NJY0</accession>
<dbReference type="GeneID" id="25782592"/>